<name>A0ABR0DYQ1_ZASCE</name>
<keyword evidence="6 11" id="KW-0175">Coiled coil</keyword>
<comment type="caution">
    <text evidence="13">The sequence shown here is derived from an EMBL/GenBank/DDBJ whole genome shotgun (WGS) entry which is preliminary data.</text>
</comment>
<feature type="coiled-coil region" evidence="11">
    <location>
        <begin position="135"/>
        <end position="162"/>
    </location>
</feature>
<evidence type="ECO:0000256" key="12">
    <source>
        <dbReference type="SAM" id="MobiDB-lite"/>
    </source>
</evidence>
<evidence type="ECO:0000313" key="14">
    <source>
        <dbReference type="EMBL" id="KAK4494974.1"/>
    </source>
</evidence>
<keyword evidence="3 10" id="KW-0999">Mitochondrion inner membrane</keyword>
<evidence type="ECO:0000256" key="4">
    <source>
        <dbReference type="ARBA" id="ARBA00022946"/>
    </source>
</evidence>
<organism evidence="13 15">
    <name type="scientific">Zasmidium cellare</name>
    <name type="common">Wine cellar mold</name>
    <name type="synonym">Racodium cellare</name>
    <dbReference type="NCBI Taxonomy" id="395010"/>
    <lineage>
        <taxon>Eukaryota</taxon>
        <taxon>Fungi</taxon>
        <taxon>Dikarya</taxon>
        <taxon>Ascomycota</taxon>
        <taxon>Pezizomycotina</taxon>
        <taxon>Dothideomycetes</taxon>
        <taxon>Dothideomycetidae</taxon>
        <taxon>Mycosphaerellales</taxon>
        <taxon>Mycosphaerellaceae</taxon>
        <taxon>Zasmidium</taxon>
    </lineage>
</organism>
<feature type="transmembrane region" description="Helical" evidence="10">
    <location>
        <begin position="254"/>
        <end position="274"/>
    </location>
</feature>
<dbReference type="Pfam" id="PF05546">
    <property type="entry name" value="She9_MDM33"/>
    <property type="match status" value="1"/>
</dbReference>
<feature type="region of interest" description="Disordered" evidence="12">
    <location>
        <begin position="319"/>
        <end position="344"/>
    </location>
</feature>
<keyword evidence="4 10" id="KW-0809">Transit peptide</keyword>
<dbReference type="EMBL" id="JAXOVC010000013">
    <property type="protein sequence ID" value="KAK4494974.1"/>
    <property type="molecule type" value="Genomic_DNA"/>
</dbReference>
<evidence type="ECO:0000256" key="9">
    <source>
        <dbReference type="ARBA" id="ARBA00024807"/>
    </source>
</evidence>
<dbReference type="EMBL" id="JAXOVC010000014">
    <property type="protein sequence ID" value="KAK4494066.1"/>
    <property type="molecule type" value="Genomic_DNA"/>
</dbReference>
<evidence type="ECO:0000256" key="7">
    <source>
        <dbReference type="ARBA" id="ARBA00023128"/>
    </source>
</evidence>
<protein>
    <recommendedName>
        <fullName evidence="10">Sensitive to high expression protein 9, mitochondrial</fullName>
    </recommendedName>
</protein>
<keyword evidence="15" id="KW-1185">Reference proteome</keyword>
<feature type="transmembrane region" description="Helical" evidence="10">
    <location>
        <begin position="409"/>
        <end position="427"/>
    </location>
</feature>
<evidence type="ECO:0000313" key="13">
    <source>
        <dbReference type="EMBL" id="KAK4494066.1"/>
    </source>
</evidence>
<proteinExistence type="inferred from homology"/>
<keyword evidence="5 10" id="KW-1133">Transmembrane helix</keyword>
<feature type="region of interest" description="Disordered" evidence="12">
    <location>
        <begin position="44"/>
        <end position="103"/>
    </location>
</feature>
<keyword evidence="2 10" id="KW-0812">Transmembrane</keyword>
<dbReference type="InterPro" id="IPR008839">
    <property type="entry name" value="MDM33_fungi"/>
</dbReference>
<comment type="similarity">
    <text evidence="1 10">Belongs to the SHE9 family.</text>
</comment>
<gene>
    <name evidence="14" type="ORF">PRZ48_014330</name>
    <name evidence="13" type="ORF">PRZ48_014364</name>
</gene>
<dbReference type="PANTHER" id="PTHR31961">
    <property type="entry name" value="SENSITIVE TO HIGH EXPRESSION PROTEIN 9, MITOCHONDRIAL"/>
    <property type="match status" value="1"/>
</dbReference>
<feature type="compositionally biased region" description="Polar residues" evidence="12">
    <location>
        <begin position="84"/>
        <end position="103"/>
    </location>
</feature>
<dbReference type="Proteomes" id="UP001305779">
    <property type="component" value="Unassembled WGS sequence"/>
</dbReference>
<evidence type="ECO:0000256" key="10">
    <source>
        <dbReference type="RuleBase" id="RU364128"/>
    </source>
</evidence>
<feature type="compositionally biased region" description="Basic and acidic residues" evidence="12">
    <location>
        <begin position="44"/>
        <end position="54"/>
    </location>
</feature>
<reference evidence="13" key="2">
    <citation type="submission" date="2023-10" db="EMBL/GenBank/DDBJ databases">
        <authorList>
            <person name="Van Westerhoven A."/>
        </authorList>
    </citation>
    <scope>NUCLEOTIDE SEQUENCE</scope>
    <source>
        <strain evidence="13">P124</strain>
    </source>
</reference>
<accession>A0ABR0DYQ1</accession>
<evidence type="ECO:0000256" key="8">
    <source>
        <dbReference type="ARBA" id="ARBA00023136"/>
    </source>
</evidence>
<evidence type="ECO:0000256" key="3">
    <source>
        <dbReference type="ARBA" id="ARBA00022792"/>
    </source>
</evidence>
<evidence type="ECO:0000313" key="15">
    <source>
        <dbReference type="Proteomes" id="UP001305779"/>
    </source>
</evidence>
<comment type="subcellular location">
    <subcellularLocation>
        <location evidence="10">Mitochondrion inner membrane</location>
        <topology evidence="10">Multi-pass membrane protein</topology>
    </subcellularLocation>
</comment>
<evidence type="ECO:0000256" key="2">
    <source>
        <dbReference type="ARBA" id="ARBA00022692"/>
    </source>
</evidence>
<comment type="subunit">
    <text evidence="10">Homooligomer.</text>
</comment>
<feature type="compositionally biased region" description="Basic and acidic residues" evidence="12">
    <location>
        <begin position="319"/>
        <end position="328"/>
    </location>
</feature>
<reference evidence="13 15" key="1">
    <citation type="journal article" date="2023" name="G3 (Bethesda)">
        <title>A chromosome-level genome assembly of Zasmidium syzygii isolated from banana leaves.</title>
        <authorList>
            <person name="van Westerhoven A.C."/>
            <person name="Mehrabi R."/>
            <person name="Talebi R."/>
            <person name="Steentjes M.B.F."/>
            <person name="Corcolon B."/>
            <person name="Chong P.A."/>
            <person name="Kema G.H.J."/>
            <person name="Seidl M.F."/>
        </authorList>
    </citation>
    <scope>NUCLEOTIDE SEQUENCE [LARGE SCALE GENOMIC DNA]</scope>
    <source>
        <strain evidence="13 15">P124</strain>
    </source>
</reference>
<evidence type="ECO:0000256" key="11">
    <source>
        <dbReference type="SAM" id="Coils"/>
    </source>
</evidence>
<feature type="compositionally biased region" description="Basic and acidic residues" evidence="12">
    <location>
        <begin position="63"/>
        <end position="79"/>
    </location>
</feature>
<sequence length="430" mass="47975">MSVVRRPTARLGAELIRWSTATNSRATLTKRWTCAECRGKLETKKPRMGDDFGMRRHFSQSLRRRDDGSEARKPLKPTDEVDTPASSSSTLPSHTANQRSQLSNRASKVLDSLLIRASIASQHINAYTGTDFSGIEALRREITEQENKVREFHAAVDKAKEAHHEAHAKQTSAQREIVALLERKSSWSPTDLERYMSLVRSEHMNDMDVQQARDNLTAAERSLEDARSLLEKLERKQYHEEQVWSDTIRRNSTWVTFGLMGVNILLLLAQIAIFEPYRRKKIVRDVKAALDEKTIATVPSMAEVERQIDTVVPPREVSMEAEKDDKTLLDSLLPPKEDVGSTPLAAGEMLPSEASDFAGAVPAAKGTMGDASSEKGAAKSTLEQYQEALQDLFSERIVQLRKVDVTNTALQGAATGVAVMGLLFVLLRPR</sequence>
<feature type="coiled-coil region" evidence="11">
    <location>
        <begin position="209"/>
        <end position="236"/>
    </location>
</feature>
<evidence type="ECO:0000256" key="1">
    <source>
        <dbReference type="ARBA" id="ARBA00007472"/>
    </source>
</evidence>
<comment type="function">
    <text evidence="9">Required for the maintenance of the structure of the mitochondrial inner membrane. Involved in mitochondrial morphology. Causes growth arrest when highly overexpressed.</text>
</comment>
<dbReference type="PANTHER" id="PTHR31961:SF3">
    <property type="entry name" value="SENSITIVE TO HIGH EXPRESSION PROTEIN 9, MITOCHONDRIAL"/>
    <property type="match status" value="1"/>
</dbReference>
<keyword evidence="7 10" id="KW-0496">Mitochondrion</keyword>
<keyword evidence="8 10" id="KW-0472">Membrane</keyword>
<evidence type="ECO:0000256" key="6">
    <source>
        <dbReference type="ARBA" id="ARBA00023054"/>
    </source>
</evidence>
<evidence type="ECO:0000256" key="5">
    <source>
        <dbReference type="ARBA" id="ARBA00022989"/>
    </source>
</evidence>